<feature type="compositionally biased region" description="Low complexity" evidence="1">
    <location>
        <begin position="46"/>
        <end position="64"/>
    </location>
</feature>
<comment type="caution">
    <text evidence="2">The sequence shown here is derived from an EMBL/GenBank/DDBJ whole genome shotgun (WGS) entry which is preliminary data.</text>
</comment>
<feature type="region of interest" description="Disordered" evidence="1">
    <location>
        <begin position="24"/>
        <end position="69"/>
    </location>
</feature>
<name>A0ABN9WM04_9DINO</name>
<organism evidence="2 3">
    <name type="scientific">Prorocentrum cordatum</name>
    <dbReference type="NCBI Taxonomy" id="2364126"/>
    <lineage>
        <taxon>Eukaryota</taxon>
        <taxon>Sar</taxon>
        <taxon>Alveolata</taxon>
        <taxon>Dinophyceae</taxon>
        <taxon>Prorocentrales</taxon>
        <taxon>Prorocentraceae</taxon>
        <taxon>Prorocentrum</taxon>
    </lineage>
</organism>
<dbReference type="EMBL" id="CAUYUJ010018958">
    <property type="protein sequence ID" value="CAK0887606.1"/>
    <property type="molecule type" value="Genomic_DNA"/>
</dbReference>
<keyword evidence="3" id="KW-1185">Reference proteome</keyword>
<protein>
    <submittedName>
        <fullName evidence="2">Uncharacterized protein</fullName>
    </submittedName>
</protein>
<accession>A0ABN9WM04</accession>
<gene>
    <name evidence="2" type="ORF">PCOR1329_LOCUS68603</name>
</gene>
<evidence type="ECO:0000313" key="2">
    <source>
        <dbReference type="EMBL" id="CAK0887606.1"/>
    </source>
</evidence>
<dbReference type="Proteomes" id="UP001189429">
    <property type="component" value="Unassembled WGS sequence"/>
</dbReference>
<reference evidence="2" key="1">
    <citation type="submission" date="2023-10" db="EMBL/GenBank/DDBJ databases">
        <authorList>
            <person name="Chen Y."/>
            <person name="Shah S."/>
            <person name="Dougan E. K."/>
            <person name="Thang M."/>
            <person name="Chan C."/>
        </authorList>
    </citation>
    <scope>NUCLEOTIDE SEQUENCE [LARGE SCALE GENOMIC DNA]</scope>
</reference>
<proteinExistence type="predicted"/>
<sequence>MASARRASFSTTVELICFDAESGARSPGSFQHVEMAGARGTARRSSPTPARGGPARRGGASTAPWTPPLSAAAVPDLRGLLELEAECLPSSLSTEPGGSDSESFADENLFAKVAQRRRIRRSVTANQGPGLPQHALPEMTMSRILMRRRLAWSSYRVDSLSSGTSSINSLGE</sequence>
<evidence type="ECO:0000313" key="3">
    <source>
        <dbReference type="Proteomes" id="UP001189429"/>
    </source>
</evidence>
<evidence type="ECO:0000256" key="1">
    <source>
        <dbReference type="SAM" id="MobiDB-lite"/>
    </source>
</evidence>